<evidence type="ECO:0000259" key="4">
    <source>
        <dbReference type="PROSITE" id="PS50043"/>
    </source>
</evidence>
<dbReference type="InterPro" id="IPR000792">
    <property type="entry name" value="Tscrpt_reg_LuxR_C"/>
</dbReference>
<keyword evidence="2" id="KW-0238">DNA-binding</keyword>
<dbReference type="InterPro" id="IPR036388">
    <property type="entry name" value="WH-like_DNA-bd_sf"/>
</dbReference>
<protein>
    <submittedName>
        <fullName evidence="5">Response regulator transcription factor</fullName>
    </submittedName>
</protein>
<sequence>MFLSREIENELLRLRETINKYYPEPVEIDYKKYDVPTGLFSLLEHNQGVLTLKFDLKHLKIVDISKNIINFTGYFRKEFGEDLILGFASLLAKEHISLIGVFGSCIQEVLKNHSKAFIADYFLNSWGVKFYNKAGETMKWYMSAFPLELDANGKPLLLFISIQDITHLMKGDDYWIRGVFEKEEKKVFVYHSSENRIVEQEILSEREKEVLKYIKQGLNTRQIADMLAISPNTVDNHRRNMLARTGTRDTTALVHLCKMMGIV</sequence>
<dbReference type="PANTHER" id="PTHR44688:SF16">
    <property type="entry name" value="DNA-BINDING TRANSCRIPTIONAL ACTIVATOR DEVR_DOSR"/>
    <property type="match status" value="1"/>
</dbReference>
<evidence type="ECO:0000256" key="3">
    <source>
        <dbReference type="ARBA" id="ARBA00023163"/>
    </source>
</evidence>
<dbReference type="Pfam" id="PF00196">
    <property type="entry name" value="GerE"/>
    <property type="match status" value="1"/>
</dbReference>
<comment type="caution">
    <text evidence="5">The sequence shown here is derived from an EMBL/GenBank/DDBJ whole genome shotgun (WGS) entry which is preliminary data.</text>
</comment>
<dbReference type="EMBL" id="JBHULC010000008">
    <property type="protein sequence ID" value="MFD2520908.1"/>
    <property type="molecule type" value="Genomic_DNA"/>
</dbReference>
<evidence type="ECO:0000313" key="6">
    <source>
        <dbReference type="Proteomes" id="UP001597510"/>
    </source>
</evidence>
<organism evidence="5 6">
    <name type="scientific">Emticicia soli</name>
    <dbReference type="NCBI Taxonomy" id="2027878"/>
    <lineage>
        <taxon>Bacteria</taxon>
        <taxon>Pseudomonadati</taxon>
        <taxon>Bacteroidota</taxon>
        <taxon>Cytophagia</taxon>
        <taxon>Cytophagales</taxon>
        <taxon>Leadbetterellaceae</taxon>
        <taxon>Emticicia</taxon>
    </lineage>
</organism>
<keyword evidence="3" id="KW-0804">Transcription</keyword>
<evidence type="ECO:0000256" key="2">
    <source>
        <dbReference type="ARBA" id="ARBA00023125"/>
    </source>
</evidence>
<dbReference type="Proteomes" id="UP001597510">
    <property type="component" value="Unassembled WGS sequence"/>
</dbReference>
<keyword evidence="1" id="KW-0805">Transcription regulation</keyword>
<evidence type="ECO:0000256" key="1">
    <source>
        <dbReference type="ARBA" id="ARBA00023015"/>
    </source>
</evidence>
<dbReference type="CDD" id="cd06170">
    <property type="entry name" value="LuxR_C_like"/>
    <property type="match status" value="1"/>
</dbReference>
<accession>A0ABW5J6Z6</accession>
<feature type="domain" description="HTH luxR-type" evidence="4">
    <location>
        <begin position="196"/>
        <end position="261"/>
    </location>
</feature>
<proteinExistence type="predicted"/>
<dbReference type="SMART" id="SM00421">
    <property type="entry name" value="HTH_LUXR"/>
    <property type="match status" value="1"/>
</dbReference>
<dbReference type="SUPFAM" id="SSF46894">
    <property type="entry name" value="C-terminal effector domain of the bipartite response regulators"/>
    <property type="match status" value="1"/>
</dbReference>
<keyword evidence="6" id="KW-1185">Reference proteome</keyword>
<name>A0ABW5J6Z6_9BACT</name>
<dbReference type="PRINTS" id="PR00038">
    <property type="entry name" value="HTHLUXR"/>
</dbReference>
<reference evidence="6" key="1">
    <citation type="journal article" date="2019" name="Int. J. Syst. Evol. Microbiol.">
        <title>The Global Catalogue of Microorganisms (GCM) 10K type strain sequencing project: providing services to taxonomists for standard genome sequencing and annotation.</title>
        <authorList>
            <consortium name="The Broad Institute Genomics Platform"/>
            <consortium name="The Broad Institute Genome Sequencing Center for Infectious Disease"/>
            <person name="Wu L."/>
            <person name="Ma J."/>
        </authorList>
    </citation>
    <scope>NUCLEOTIDE SEQUENCE [LARGE SCALE GENOMIC DNA]</scope>
    <source>
        <strain evidence="6">KCTC 52344</strain>
    </source>
</reference>
<dbReference type="InterPro" id="IPR016032">
    <property type="entry name" value="Sig_transdc_resp-reg_C-effctor"/>
</dbReference>
<dbReference type="Gene3D" id="1.10.10.10">
    <property type="entry name" value="Winged helix-like DNA-binding domain superfamily/Winged helix DNA-binding domain"/>
    <property type="match status" value="1"/>
</dbReference>
<dbReference type="RefSeq" id="WP_340235089.1">
    <property type="nucleotide sequence ID" value="NZ_JBBEWC010000003.1"/>
</dbReference>
<dbReference type="PROSITE" id="PS50043">
    <property type="entry name" value="HTH_LUXR_2"/>
    <property type="match status" value="1"/>
</dbReference>
<dbReference type="PROSITE" id="PS00622">
    <property type="entry name" value="HTH_LUXR_1"/>
    <property type="match status" value="1"/>
</dbReference>
<dbReference type="PANTHER" id="PTHR44688">
    <property type="entry name" value="DNA-BINDING TRANSCRIPTIONAL ACTIVATOR DEVR_DOSR"/>
    <property type="match status" value="1"/>
</dbReference>
<gene>
    <name evidence="5" type="ORF">ACFSR2_08445</name>
</gene>
<evidence type="ECO:0000313" key="5">
    <source>
        <dbReference type="EMBL" id="MFD2520908.1"/>
    </source>
</evidence>